<evidence type="ECO:0000256" key="1">
    <source>
        <dbReference type="ARBA" id="ARBA00022468"/>
    </source>
</evidence>
<dbReference type="PANTHER" id="PTHR15711">
    <property type="entry name" value="RAP GTPASE-ACTIVATING PROTEIN"/>
    <property type="match status" value="1"/>
</dbReference>
<keyword evidence="1" id="KW-0343">GTPase activation</keyword>
<feature type="domain" description="Rap-GAP" evidence="2">
    <location>
        <begin position="128"/>
        <end position="344"/>
    </location>
</feature>
<dbReference type="PANTHER" id="PTHR15711:SF22">
    <property type="entry name" value="RAP-GAP DOMAIN-CONTAINING PROTEIN"/>
    <property type="match status" value="1"/>
</dbReference>
<evidence type="ECO:0000259" key="2">
    <source>
        <dbReference type="PROSITE" id="PS50085"/>
    </source>
</evidence>
<organism evidence="3">
    <name type="scientific">Arcella intermedia</name>
    <dbReference type="NCBI Taxonomy" id="1963864"/>
    <lineage>
        <taxon>Eukaryota</taxon>
        <taxon>Amoebozoa</taxon>
        <taxon>Tubulinea</taxon>
        <taxon>Elardia</taxon>
        <taxon>Arcellinida</taxon>
        <taxon>Sphaerothecina</taxon>
        <taxon>Arcellidae</taxon>
        <taxon>Arcella</taxon>
    </lineage>
</organism>
<dbReference type="GO" id="GO:0051056">
    <property type="term" value="P:regulation of small GTPase mediated signal transduction"/>
    <property type="evidence" value="ECO:0007669"/>
    <property type="project" value="InterPro"/>
</dbReference>
<dbReference type="InterPro" id="IPR035974">
    <property type="entry name" value="Rap/Ran-GAP_sf"/>
</dbReference>
<proteinExistence type="predicted"/>
<accession>A0A6B2L821</accession>
<dbReference type="Pfam" id="PF02145">
    <property type="entry name" value="Rap_GAP"/>
    <property type="match status" value="1"/>
</dbReference>
<dbReference type="GO" id="GO:0005096">
    <property type="term" value="F:GTPase activator activity"/>
    <property type="evidence" value="ECO:0007669"/>
    <property type="project" value="UniProtKB-KW"/>
</dbReference>
<dbReference type="InterPro" id="IPR000331">
    <property type="entry name" value="Rap/Ran_GAP_dom"/>
</dbReference>
<protein>
    <recommendedName>
        <fullName evidence="2">Rap-GAP domain-containing protein</fullName>
    </recommendedName>
</protein>
<dbReference type="InterPro" id="IPR050989">
    <property type="entry name" value="Rap1_Ran_GAP"/>
</dbReference>
<dbReference type="PROSITE" id="PS50085">
    <property type="entry name" value="RAPGAP"/>
    <property type="match status" value="1"/>
</dbReference>
<dbReference type="SUPFAM" id="SSF111347">
    <property type="entry name" value="Rap/Ran-GAP"/>
    <property type="match status" value="1"/>
</dbReference>
<dbReference type="AlphaFoldDB" id="A0A6B2L821"/>
<dbReference type="EMBL" id="GIBP01004155">
    <property type="protein sequence ID" value="NDV33124.1"/>
    <property type="molecule type" value="Transcribed_RNA"/>
</dbReference>
<dbReference type="Gene3D" id="3.40.50.11210">
    <property type="entry name" value="Rap/Ran-GAP"/>
    <property type="match status" value="1"/>
</dbReference>
<dbReference type="GO" id="GO:0005737">
    <property type="term" value="C:cytoplasm"/>
    <property type="evidence" value="ECO:0007669"/>
    <property type="project" value="TreeGrafter"/>
</dbReference>
<reference evidence="3" key="1">
    <citation type="journal article" date="2020" name="J. Eukaryot. Microbiol.">
        <title>De novo Sequencing, Assembly and Annotation of the Transcriptome for the Free-Living Testate Amoeba Arcella intermedia.</title>
        <authorList>
            <person name="Ribeiro G.M."/>
            <person name="Porfirio-Sousa A.L."/>
            <person name="Maurer-Alcala X.X."/>
            <person name="Katz L.A."/>
            <person name="Lahr D.J.G."/>
        </authorList>
    </citation>
    <scope>NUCLEOTIDE SEQUENCE</scope>
</reference>
<evidence type="ECO:0000313" key="3">
    <source>
        <dbReference type="EMBL" id="NDV33124.1"/>
    </source>
</evidence>
<sequence>MLHLLKGDPEEWHIEYGDGGNDQEMDIMFRADDVPFYGSQLYDIEHNNYIGISEENPEASVPVVLSIEKKTKHKTQDKLKCIIRTGEATRRVWIPSDVPIPKGIQKICPDLSNITWQKVKSPDLCKDLIIMEERGIYDNYKFGVLYSNHAKSENDLYSVLESEASDDYKKFLGILGDRIVLEGWQGFRGGLDVKSNTTGTHSIFTKLQKYSVMFHVCTLLPSQEADLQRIERKRHIGNDVVVIIYHEGDTPFDLSIITSQFIRIVILIKKVESSKELKYHMIVASRREVAVHTPLLPTPPIFEANSHFKHFLLTKCINAERTALKAEDIRLKMARTNTQLLLHLVHKYRKKVIL</sequence>
<name>A0A6B2L821_9EUKA</name>